<sequence length="172" mass="19546">MDEEAIKPSNEAAEFEGTFTVTQVAPVTAEEELKPENVESDGTTDEPEPVIEIRRPLNTYQLEPSVEVRPQKIKSVAERVLKEHLKDMEGYNTTQTRDAAMRISATIRDELRRSGLDRYRIVCQVTIGESRDQDVAATFLCLWRHEFDHYATATYEGPGFFATAAVFVVYKQ</sequence>
<feature type="compositionally biased region" description="Acidic residues" evidence="2">
    <location>
        <begin position="38"/>
        <end position="49"/>
    </location>
</feature>
<comment type="similarity">
    <text evidence="1">Belongs to the dynein light chain Tctex-type family.</text>
</comment>
<dbReference type="GO" id="GO:0005868">
    <property type="term" value="C:cytoplasmic dynein complex"/>
    <property type="evidence" value="ECO:0007669"/>
    <property type="project" value="TreeGrafter"/>
</dbReference>
<dbReference type="PANTHER" id="PTHR21255:SF7">
    <property type="entry name" value="DYNEIN LIGHT CHAIN TCTEX-TYPE PROTEIN 2B"/>
    <property type="match status" value="1"/>
</dbReference>
<evidence type="ECO:0000313" key="3">
    <source>
        <dbReference type="EMBL" id="KAG8183946.1"/>
    </source>
</evidence>
<name>A0AAV6UKZ4_9ARAC</name>
<evidence type="ECO:0000256" key="2">
    <source>
        <dbReference type="SAM" id="MobiDB-lite"/>
    </source>
</evidence>
<dbReference type="GO" id="GO:0045505">
    <property type="term" value="F:dynein intermediate chain binding"/>
    <property type="evidence" value="ECO:0007669"/>
    <property type="project" value="TreeGrafter"/>
</dbReference>
<dbReference type="Gene3D" id="3.30.1140.40">
    <property type="entry name" value="Tctex-1"/>
    <property type="match status" value="1"/>
</dbReference>
<feature type="region of interest" description="Disordered" evidence="2">
    <location>
        <begin position="26"/>
        <end position="49"/>
    </location>
</feature>
<proteinExistence type="inferred from homology"/>
<gene>
    <name evidence="3" type="ORF">JTE90_006871</name>
</gene>
<keyword evidence="4" id="KW-1185">Reference proteome</keyword>
<dbReference type="Pfam" id="PF03645">
    <property type="entry name" value="Tctex-1"/>
    <property type="match status" value="1"/>
</dbReference>
<dbReference type="GO" id="GO:0007018">
    <property type="term" value="P:microtubule-based movement"/>
    <property type="evidence" value="ECO:0007669"/>
    <property type="project" value="TreeGrafter"/>
</dbReference>
<dbReference type="CDD" id="cd21451">
    <property type="entry name" value="DLC-like_TCTEX1D"/>
    <property type="match status" value="1"/>
</dbReference>
<feature type="region of interest" description="Disordered" evidence="2">
    <location>
        <begin position="1"/>
        <end position="20"/>
    </location>
</feature>
<evidence type="ECO:0000313" key="4">
    <source>
        <dbReference type="Proteomes" id="UP000827092"/>
    </source>
</evidence>
<accession>A0AAV6UKZ4</accession>
<comment type="caution">
    <text evidence="3">The sequence shown here is derived from an EMBL/GenBank/DDBJ whole genome shotgun (WGS) entry which is preliminary data.</text>
</comment>
<evidence type="ECO:0000256" key="1">
    <source>
        <dbReference type="ARBA" id="ARBA00005361"/>
    </source>
</evidence>
<dbReference type="EMBL" id="JAFNEN010000396">
    <property type="protein sequence ID" value="KAG8183946.1"/>
    <property type="molecule type" value="Genomic_DNA"/>
</dbReference>
<protein>
    <submittedName>
        <fullName evidence="3">Uncharacterized protein</fullName>
    </submittedName>
</protein>
<dbReference type="Proteomes" id="UP000827092">
    <property type="component" value="Unassembled WGS sequence"/>
</dbReference>
<dbReference type="InterPro" id="IPR038586">
    <property type="entry name" value="Tctex-1-like_sf"/>
</dbReference>
<dbReference type="AlphaFoldDB" id="A0AAV6UKZ4"/>
<dbReference type="GO" id="GO:0005737">
    <property type="term" value="C:cytoplasm"/>
    <property type="evidence" value="ECO:0007669"/>
    <property type="project" value="TreeGrafter"/>
</dbReference>
<reference evidence="3 4" key="1">
    <citation type="journal article" date="2022" name="Nat. Ecol. Evol.">
        <title>A masculinizing supergene underlies an exaggerated male reproductive morph in a spider.</title>
        <authorList>
            <person name="Hendrickx F."/>
            <person name="De Corte Z."/>
            <person name="Sonet G."/>
            <person name="Van Belleghem S.M."/>
            <person name="Kostlbacher S."/>
            <person name="Vangestel C."/>
        </authorList>
    </citation>
    <scope>NUCLEOTIDE SEQUENCE [LARGE SCALE GENOMIC DNA]</scope>
    <source>
        <strain evidence="3">W744_W776</strain>
    </source>
</reference>
<dbReference type="PANTHER" id="PTHR21255">
    <property type="entry name" value="T-COMPLEX-ASSOCIATED-TESTIS-EXPRESSED 1/ DYNEIN LIGHT CHAIN"/>
    <property type="match status" value="1"/>
</dbReference>
<dbReference type="InterPro" id="IPR005334">
    <property type="entry name" value="Tctex-1-like"/>
</dbReference>
<organism evidence="3 4">
    <name type="scientific">Oedothorax gibbosus</name>
    <dbReference type="NCBI Taxonomy" id="931172"/>
    <lineage>
        <taxon>Eukaryota</taxon>
        <taxon>Metazoa</taxon>
        <taxon>Ecdysozoa</taxon>
        <taxon>Arthropoda</taxon>
        <taxon>Chelicerata</taxon>
        <taxon>Arachnida</taxon>
        <taxon>Araneae</taxon>
        <taxon>Araneomorphae</taxon>
        <taxon>Entelegynae</taxon>
        <taxon>Araneoidea</taxon>
        <taxon>Linyphiidae</taxon>
        <taxon>Erigoninae</taxon>
        <taxon>Oedothorax</taxon>
    </lineage>
</organism>